<dbReference type="Proteomes" id="UP000003748">
    <property type="component" value="Unassembled WGS sequence"/>
</dbReference>
<evidence type="ECO:0000313" key="3">
    <source>
        <dbReference type="Proteomes" id="UP000003748"/>
    </source>
</evidence>
<feature type="coiled-coil region" evidence="1">
    <location>
        <begin position="140"/>
        <end position="167"/>
    </location>
</feature>
<organism evidence="2 3">
    <name type="scientific">Fusobacterium periodonticum ATCC 33693</name>
    <dbReference type="NCBI Taxonomy" id="546275"/>
    <lineage>
        <taxon>Bacteria</taxon>
        <taxon>Fusobacteriati</taxon>
        <taxon>Fusobacteriota</taxon>
        <taxon>Fusobacteriia</taxon>
        <taxon>Fusobacteriales</taxon>
        <taxon>Fusobacteriaceae</taxon>
        <taxon>Fusobacterium</taxon>
    </lineage>
</organism>
<evidence type="ECO:0000256" key="1">
    <source>
        <dbReference type="SAM" id="Coils"/>
    </source>
</evidence>
<dbReference type="EMBL" id="ACJY01000091">
    <property type="protein sequence ID" value="EFE86274.1"/>
    <property type="molecule type" value="Genomic_DNA"/>
</dbReference>
<dbReference type="Gene3D" id="6.10.320.10">
    <property type="match status" value="1"/>
</dbReference>
<dbReference type="HOGENOM" id="CLU_1600327_0_0_0"/>
<reference evidence="2 3" key="1">
    <citation type="submission" date="2010-02" db="EMBL/GenBank/DDBJ databases">
        <authorList>
            <person name="Weinstock G."/>
            <person name="Sodergren E."/>
            <person name="Clifton S."/>
            <person name="Fulton L."/>
            <person name="Fulton B."/>
            <person name="Courtney L."/>
            <person name="Fronick C."/>
            <person name="Harrison M."/>
            <person name="Strong C."/>
            <person name="Farmer C."/>
            <person name="Delahaunty K."/>
            <person name="Markovic C."/>
            <person name="Hall O."/>
            <person name="Minx P."/>
            <person name="Tomlinson C."/>
            <person name="Mitreva M."/>
            <person name="Nelson J."/>
            <person name="Hou S."/>
            <person name="Wollam A."/>
            <person name="Pepin K.H."/>
            <person name="Johnson M."/>
            <person name="Bhonagiri V."/>
            <person name="Zhang X."/>
            <person name="Suruliraj S."/>
            <person name="Warren W."/>
            <person name="Chinwalla A."/>
            <person name="Mardis E.R."/>
            <person name="Wilson R.K."/>
        </authorList>
    </citation>
    <scope>NUCLEOTIDE SEQUENCE [LARGE SCALE GENOMIC DNA]</scope>
    <source>
        <strain evidence="2 3">ATCC 33693</strain>
    </source>
</reference>
<protein>
    <submittedName>
        <fullName evidence="2">Uncharacterized protein</fullName>
    </submittedName>
</protein>
<dbReference type="AlphaFoldDB" id="D4CWK3"/>
<sequence length="179" mass="20583">MSRKFFIFKGGYGMKLTLQQAIFTISNLTKKQRRLLDLIRDSYVVPLKVNGKEVFEQNQADEMLKNLSELDLINQDIVTLKDGINVANSENFIENKSLFALLEEVRLKRNILFDLEYLLKRDSTTVENGVGVVQYGVLNKKELVEKFDKLENEVNSLSEKIDTVNAKTEIEVKLFSSID</sequence>
<evidence type="ECO:0000313" key="2">
    <source>
        <dbReference type="EMBL" id="EFE86274.1"/>
    </source>
</evidence>
<dbReference type="STRING" id="546275.FUSPEROL_01812"/>
<accession>D4CWK3</accession>
<comment type="caution">
    <text evidence="2">The sequence shown here is derived from an EMBL/GenBank/DDBJ whole genome shotgun (WGS) entry which is preliminary data.</text>
</comment>
<keyword evidence="1" id="KW-0175">Coiled coil</keyword>
<gene>
    <name evidence="2" type="ORF">FUSPEROL_01812</name>
</gene>
<name>D4CWK3_9FUSO</name>
<proteinExistence type="predicted"/>
<dbReference type="eggNOG" id="ENOG5032WEE">
    <property type="taxonomic scope" value="Bacteria"/>
</dbReference>